<feature type="coiled-coil region" evidence="1">
    <location>
        <begin position="775"/>
        <end position="815"/>
    </location>
</feature>
<dbReference type="InterPro" id="IPR007844">
    <property type="entry name" value="AsmA"/>
</dbReference>
<keyword evidence="6" id="KW-1185">Reference proteome</keyword>
<keyword evidence="3" id="KW-0812">Transmembrane</keyword>
<keyword evidence="3" id="KW-0472">Membrane</keyword>
<gene>
    <name evidence="5" type="ORF">HQN79_07645</name>
</gene>
<evidence type="ECO:0000256" key="2">
    <source>
        <dbReference type="SAM" id="MobiDB-lite"/>
    </source>
</evidence>
<evidence type="ECO:0000256" key="1">
    <source>
        <dbReference type="SAM" id="Coils"/>
    </source>
</evidence>
<evidence type="ECO:0000256" key="3">
    <source>
        <dbReference type="SAM" id="Phobius"/>
    </source>
</evidence>
<protein>
    <submittedName>
        <fullName evidence="5">AsmA family protein</fullName>
    </submittedName>
</protein>
<feature type="transmembrane region" description="Helical" evidence="3">
    <location>
        <begin position="7"/>
        <end position="29"/>
    </location>
</feature>
<feature type="coiled-coil region" evidence="1">
    <location>
        <begin position="373"/>
        <end position="400"/>
    </location>
</feature>
<dbReference type="RefSeq" id="WP_173285344.1">
    <property type="nucleotide sequence ID" value="NZ_CP054020.1"/>
</dbReference>
<keyword evidence="3" id="KW-1133">Transmembrane helix</keyword>
<evidence type="ECO:0000259" key="4">
    <source>
        <dbReference type="Pfam" id="PF05170"/>
    </source>
</evidence>
<feature type="compositionally biased region" description="Basic and acidic residues" evidence="2">
    <location>
        <begin position="134"/>
        <end position="146"/>
    </location>
</feature>
<dbReference type="PANTHER" id="PTHR30441:SF4">
    <property type="entry name" value="PROTEIN ASMA"/>
    <property type="match status" value="1"/>
</dbReference>
<dbReference type="InterPro" id="IPR052894">
    <property type="entry name" value="AsmA-related"/>
</dbReference>
<name>A0A7D4TAZ6_9GAMM</name>
<dbReference type="Proteomes" id="UP000504724">
    <property type="component" value="Chromosome"/>
</dbReference>
<evidence type="ECO:0000313" key="5">
    <source>
        <dbReference type="EMBL" id="QKI89446.1"/>
    </source>
</evidence>
<dbReference type="GO" id="GO:0005886">
    <property type="term" value="C:plasma membrane"/>
    <property type="evidence" value="ECO:0007669"/>
    <property type="project" value="TreeGrafter"/>
</dbReference>
<dbReference type="KEGG" id="txa:HQN79_07645"/>
<dbReference type="AlphaFoldDB" id="A0A7D4TAZ6"/>
<dbReference type="PANTHER" id="PTHR30441">
    <property type="entry name" value="DUF748 DOMAIN-CONTAINING PROTEIN"/>
    <property type="match status" value="1"/>
</dbReference>
<keyword evidence="1" id="KW-0175">Coiled coil</keyword>
<proteinExistence type="predicted"/>
<feature type="domain" description="AsmA" evidence="4">
    <location>
        <begin position="6"/>
        <end position="706"/>
    </location>
</feature>
<evidence type="ECO:0000313" key="6">
    <source>
        <dbReference type="Proteomes" id="UP000504724"/>
    </source>
</evidence>
<feature type="region of interest" description="Disordered" evidence="2">
    <location>
        <begin position="124"/>
        <end position="146"/>
    </location>
</feature>
<dbReference type="EMBL" id="CP054020">
    <property type="protein sequence ID" value="QKI89446.1"/>
    <property type="molecule type" value="Genomic_DNA"/>
</dbReference>
<dbReference type="GO" id="GO:0090313">
    <property type="term" value="P:regulation of protein targeting to membrane"/>
    <property type="evidence" value="ECO:0007669"/>
    <property type="project" value="TreeGrafter"/>
</dbReference>
<reference evidence="5 6" key="1">
    <citation type="submission" date="2020-05" db="EMBL/GenBank/DDBJ databases">
        <title>Thiomicrorhabdus sediminis sp.nov. and Thiomicrorhabdus xiamenensis sp.nov., novel sulfur-oxidizing bacteria isolated from coastal sediment.</title>
        <authorList>
            <person name="Liu X."/>
        </authorList>
    </citation>
    <scope>NUCLEOTIDE SEQUENCE [LARGE SCALE GENOMIC DNA]</scope>
    <source>
        <strain evidence="5 6">G2</strain>
    </source>
</reference>
<accession>A0A7D4TAZ6</accession>
<dbReference type="Pfam" id="PF05170">
    <property type="entry name" value="AsmA"/>
    <property type="match status" value="1"/>
</dbReference>
<organism evidence="5 6">
    <name type="scientific">Thiomicrorhabdus xiamenensis</name>
    <dbReference type="NCBI Taxonomy" id="2739063"/>
    <lineage>
        <taxon>Bacteria</taxon>
        <taxon>Pseudomonadati</taxon>
        <taxon>Pseudomonadota</taxon>
        <taxon>Gammaproteobacteria</taxon>
        <taxon>Thiotrichales</taxon>
        <taxon>Piscirickettsiaceae</taxon>
        <taxon>Thiomicrorhabdus</taxon>
    </lineage>
</organism>
<sequence length="830" mass="90431">MHLIKTLLKILLALILLLIIGIGALFVLVEPNDYRQEITDLVKKQTGRELTIGNMSLSIYPHIGINLEQAKLSNAPGFSQKEMLQAEVISVGAEILPLLQKRLEIDTLTLKDLKLHLQKDENGKTNWDDLMSSDGKDDQHAEKHDSEHAMDLAALSFGGLDIQNGQITWQDATTGQDIAVQDLNIATGEVSFGSYFPVSVHASTSLSQPQLKTVVDLSIEAKVEKNGSYELRNLQLNNQTQSSELPVQQVIAKLNIPSLDLALQENRIALADMTLDVETSGAKDFPLAAINNQIKMDQLQLNLNDMLLQIPQIAIATQAKGQADFAIADLSSQQTVENLSFDINKQQLNAFVRSSTDASGPALTKGIKQAKLNSQIQVDLEQQILNIEQLQLQAMGLQASGQVKGQQILAEPVISSNLQIAEFNLKQLLTAMGVELPAMSGNDRLQKVAAVMDVKFDASKQSAQLNLKNLTVDDSTLKGKGSVANFEKPQIRYDLALDKIDLNAYLPPKTETSESGTQSDEELVIELPNELIRSLDIKGTLKVGDLIVDKLNPKNILVTVTAKDGKVNITPLKADIFKTTVNAKAGLDVTGDTPQYSLQTQAPKVPVGDVLMAFTGDDKLSGLGSVNLDLNTQGKTIKQFMANLNGRSDVDLTDGAVKGFNLAQSIREARAKLKGETLPESSEPKQTDFSSLIAKANIVNGLVTTETLSALAPYMRINGEGTINLGKEQLDYLVNTKIVGTDKGQGGKELDDLKGLTIPVRLKGNWLDPNISLDLKSLFAEKAKMELEKKKAEAVEKAKAQVEEKKEEVIEDTKKKVEDKLKDALKGFGF</sequence>